<evidence type="ECO:0000259" key="1">
    <source>
        <dbReference type="Pfam" id="PF05585"/>
    </source>
</evidence>
<dbReference type="Pfam" id="PF05585">
    <property type="entry name" value="DUF1758"/>
    <property type="match status" value="1"/>
</dbReference>
<evidence type="ECO:0000313" key="3">
    <source>
        <dbReference type="Proteomes" id="UP000270924"/>
    </source>
</evidence>
<protein>
    <recommendedName>
        <fullName evidence="1">DUF1758 domain-containing protein</fullName>
    </recommendedName>
</protein>
<proteinExistence type="predicted"/>
<dbReference type="OrthoDB" id="5866757at2759"/>
<keyword evidence="3" id="KW-1185">Reference proteome</keyword>
<feature type="domain" description="DUF1758" evidence="1">
    <location>
        <begin position="9"/>
        <end position="156"/>
    </location>
</feature>
<dbReference type="EMBL" id="UYWW01004401">
    <property type="protein sequence ID" value="VDM13481.1"/>
    <property type="molecule type" value="Genomic_DNA"/>
</dbReference>
<dbReference type="AlphaFoldDB" id="A0A3P7DTY1"/>
<organism evidence="2 3">
    <name type="scientific">Wuchereria bancrofti</name>
    <dbReference type="NCBI Taxonomy" id="6293"/>
    <lineage>
        <taxon>Eukaryota</taxon>
        <taxon>Metazoa</taxon>
        <taxon>Ecdysozoa</taxon>
        <taxon>Nematoda</taxon>
        <taxon>Chromadorea</taxon>
        <taxon>Rhabditida</taxon>
        <taxon>Spirurina</taxon>
        <taxon>Spiruromorpha</taxon>
        <taxon>Filarioidea</taxon>
        <taxon>Onchocercidae</taxon>
        <taxon>Wuchereria</taxon>
    </lineage>
</organism>
<dbReference type="Proteomes" id="UP000270924">
    <property type="component" value="Unassembled WGS sequence"/>
</dbReference>
<dbReference type="OMA" id="VQTMEND"/>
<reference evidence="2 3" key="1">
    <citation type="submission" date="2018-11" db="EMBL/GenBank/DDBJ databases">
        <authorList>
            <consortium name="Pathogen Informatics"/>
        </authorList>
    </citation>
    <scope>NUCLEOTIDE SEQUENCE [LARGE SCALE GENOMIC DNA]</scope>
</reference>
<sequence length="180" mass="20794">MKTEIKVFNLLKPQLQQTVLALFDIGSQLSFIFKKLPHQLRLNEAKSQTIKIAPFGMNKPKLCPTTRTQLNIQTTENEAIQLYANVVEYLMNEVQMVKIPKGDQFQELTNYWKKPDILIGADYFFKFINLQKIHELPSGHTIIQSKVGPMIIESDNLNKLYAVEFIDCRYFILPSSNLSN</sequence>
<evidence type="ECO:0000313" key="2">
    <source>
        <dbReference type="EMBL" id="VDM13481.1"/>
    </source>
</evidence>
<gene>
    <name evidence="2" type="ORF">WBA_LOCUS6867</name>
</gene>
<accession>A0A3P7DTY1</accession>
<name>A0A3P7DTY1_WUCBA</name>
<dbReference type="InterPro" id="IPR008737">
    <property type="entry name" value="DUF1758"/>
</dbReference>
<dbReference type="InParanoid" id="A0A3P7DTY1"/>